<keyword evidence="4 7" id="KW-0812">Transmembrane</keyword>
<evidence type="ECO:0000256" key="1">
    <source>
        <dbReference type="ARBA" id="ARBA00004651"/>
    </source>
</evidence>
<comment type="similarity">
    <text evidence="2">Belongs to the UPF0718 family.</text>
</comment>
<feature type="transmembrane region" description="Helical" evidence="7">
    <location>
        <begin position="321"/>
        <end position="342"/>
    </location>
</feature>
<protein>
    <submittedName>
        <fullName evidence="8">Uncharacterized membrane protein, YraQ family</fullName>
    </submittedName>
</protein>
<evidence type="ECO:0000256" key="7">
    <source>
        <dbReference type="SAM" id="Phobius"/>
    </source>
</evidence>
<evidence type="ECO:0000256" key="5">
    <source>
        <dbReference type="ARBA" id="ARBA00022989"/>
    </source>
</evidence>
<evidence type="ECO:0000256" key="6">
    <source>
        <dbReference type="ARBA" id="ARBA00023136"/>
    </source>
</evidence>
<dbReference type="InterPro" id="IPR005524">
    <property type="entry name" value="DUF318"/>
</dbReference>
<dbReference type="EMBL" id="UOEM01000074">
    <property type="protein sequence ID" value="VAW14330.1"/>
    <property type="molecule type" value="Genomic_DNA"/>
</dbReference>
<keyword evidence="3" id="KW-1003">Cell membrane</keyword>
<evidence type="ECO:0000256" key="2">
    <source>
        <dbReference type="ARBA" id="ARBA00006386"/>
    </source>
</evidence>
<sequence length="344" mass="35174">MTALALQIKSFGRLFGGLDRAWLATVVILLLLALVAPGQAVDAVVFVGRAMAQVAPFIVLSVAIAAYAGASGADNLIARVFSGSPVATIVAAAAFGGLSPFCSCGVIPLIAALLAMGVPLAPVMAFWLASPVIDPAMFALTVGVLDFEFAVAKLLAALWLGLLGGFVTHGLVKAGWLRAPLREGIGGGCGAASLRTPQPVAWTFWREPDRVVKFRRDAVLTTLFLAKWLALAFLLESLMLAYVPAEWVAGALGGGGVWPVVVATFVGVPAYLNGYAALPLVSGLVSQGMSPGAGLAFMVAGGVSSVPAAIAVFALVTRPVFALYAVFALGGSLVAGLAFHAWTI</sequence>
<keyword evidence="5 7" id="KW-1133">Transmembrane helix</keyword>
<evidence type="ECO:0000256" key="3">
    <source>
        <dbReference type="ARBA" id="ARBA00022475"/>
    </source>
</evidence>
<evidence type="ECO:0000313" key="8">
    <source>
        <dbReference type="EMBL" id="VAW14330.1"/>
    </source>
</evidence>
<evidence type="ECO:0000256" key="4">
    <source>
        <dbReference type="ARBA" id="ARBA00022692"/>
    </source>
</evidence>
<feature type="transmembrane region" description="Helical" evidence="7">
    <location>
        <begin position="293"/>
        <end position="315"/>
    </location>
</feature>
<feature type="transmembrane region" description="Helical" evidence="7">
    <location>
        <begin position="20"/>
        <end position="38"/>
    </location>
</feature>
<name>A0A3B0TBS7_9ZZZZ</name>
<dbReference type="Pfam" id="PF03773">
    <property type="entry name" value="ArsP_1"/>
    <property type="match status" value="1"/>
</dbReference>
<gene>
    <name evidence="8" type="ORF">MNBD_ALPHA09-1437</name>
</gene>
<feature type="transmembrane region" description="Helical" evidence="7">
    <location>
        <begin position="218"/>
        <end position="245"/>
    </location>
</feature>
<feature type="transmembrane region" description="Helical" evidence="7">
    <location>
        <begin position="76"/>
        <end position="98"/>
    </location>
</feature>
<proteinExistence type="inferred from homology"/>
<accession>A0A3B0TBS7</accession>
<dbReference type="PANTHER" id="PTHR34184">
    <property type="entry name" value="UPF0718 PROTEIN YCGR"/>
    <property type="match status" value="1"/>
</dbReference>
<keyword evidence="6 7" id="KW-0472">Membrane</keyword>
<dbReference type="GO" id="GO:0005886">
    <property type="term" value="C:plasma membrane"/>
    <property type="evidence" value="ECO:0007669"/>
    <property type="project" value="UniProtKB-SubCell"/>
</dbReference>
<dbReference type="PANTHER" id="PTHR34184:SF4">
    <property type="entry name" value="UPF0718 PROTEIN YCGR"/>
    <property type="match status" value="1"/>
</dbReference>
<comment type="subcellular location">
    <subcellularLocation>
        <location evidence="1">Cell membrane</location>
        <topology evidence="1">Multi-pass membrane protein</topology>
    </subcellularLocation>
</comment>
<feature type="transmembrane region" description="Helical" evidence="7">
    <location>
        <begin position="105"/>
        <end position="129"/>
    </location>
</feature>
<reference evidence="8" key="1">
    <citation type="submission" date="2018-06" db="EMBL/GenBank/DDBJ databases">
        <authorList>
            <person name="Zhirakovskaya E."/>
        </authorList>
    </citation>
    <scope>NUCLEOTIDE SEQUENCE</scope>
</reference>
<feature type="transmembrane region" description="Helical" evidence="7">
    <location>
        <begin position="149"/>
        <end position="172"/>
    </location>
</feature>
<feature type="transmembrane region" description="Helical" evidence="7">
    <location>
        <begin position="50"/>
        <end position="70"/>
    </location>
</feature>
<feature type="transmembrane region" description="Helical" evidence="7">
    <location>
        <begin position="257"/>
        <end position="281"/>
    </location>
</feature>
<organism evidence="8">
    <name type="scientific">hydrothermal vent metagenome</name>
    <dbReference type="NCBI Taxonomy" id="652676"/>
    <lineage>
        <taxon>unclassified sequences</taxon>
        <taxon>metagenomes</taxon>
        <taxon>ecological metagenomes</taxon>
    </lineage>
</organism>
<dbReference type="InterPro" id="IPR052923">
    <property type="entry name" value="UPF0718"/>
</dbReference>
<dbReference type="AlphaFoldDB" id="A0A3B0TBS7"/>